<gene>
    <name evidence="1" type="ORF">XENOCAPTIV_021157</name>
</gene>
<name>A0ABV0RB72_9TELE</name>
<keyword evidence="2" id="KW-1185">Reference proteome</keyword>
<dbReference type="EMBL" id="JAHRIN010038215">
    <property type="protein sequence ID" value="MEQ2204927.1"/>
    <property type="molecule type" value="Genomic_DNA"/>
</dbReference>
<sequence length="176" mass="20470">ECLSRFRQRLEYVLNNDPLDLDYLAYIVTQEKTFMNALENVDQPIDVFEAMEELSNLLDQRNKPPIFNSVVKMIGPSERFRFHVTEEHLQNLLELGLPATCVADLLGVSRRIIYRRMEEYNMSVRSLYSTISDDAVDAKVRDIKSRLPHAGYRIVKGCLQAEGHRIQWARLKASMH</sequence>
<organism evidence="1 2">
    <name type="scientific">Xenoophorus captivus</name>
    <dbReference type="NCBI Taxonomy" id="1517983"/>
    <lineage>
        <taxon>Eukaryota</taxon>
        <taxon>Metazoa</taxon>
        <taxon>Chordata</taxon>
        <taxon>Craniata</taxon>
        <taxon>Vertebrata</taxon>
        <taxon>Euteleostomi</taxon>
        <taxon>Actinopterygii</taxon>
        <taxon>Neopterygii</taxon>
        <taxon>Teleostei</taxon>
        <taxon>Neoteleostei</taxon>
        <taxon>Acanthomorphata</taxon>
        <taxon>Ovalentaria</taxon>
        <taxon>Atherinomorphae</taxon>
        <taxon>Cyprinodontiformes</taxon>
        <taxon>Goodeidae</taxon>
        <taxon>Xenoophorus</taxon>
    </lineage>
</organism>
<evidence type="ECO:0000313" key="1">
    <source>
        <dbReference type="EMBL" id="MEQ2204927.1"/>
    </source>
</evidence>
<proteinExistence type="predicted"/>
<comment type="caution">
    <text evidence="1">The sequence shown here is derived from an EMBL/GenBank/DDBJ whole genome shotgun (WGS) entry which is preliminary data.</text>
</comment>
<evidence type="ECO:0008006" key="3">
    <source>
        <dbReference type="Google" id="ProtNLM"/>
    </source>
</evidence>
<dbReference type="PANTHER" id="PTHR46791">
    <property type="entry name" value="EXPRESSED PROTEIN"/>
    <property type="match status" value="1"/>
</dbReference>
<dbReference type="PANTHER" id="PTHR46791:SF11">
    <property type="entry name" value="INTEGRASE CATALYTIC DOMAIN-CONTAINING PROTEIN"/>
    <property type="match status" value="1"/>
</dbReference>
<dbReference type="Proteomes" id="UP001434883">
    <property type="component" value="Unassembled WGS sequence"/>
</dbReference>
<feature type="non-terminal residue" evidence="1">
    <location>
        <position position="1"/>
    </location>
</feature>
<evidence type="ECO:0000313" key="2">
    <source>
        <dbReference type="Proteomes" id="UP001434883"/>
    </source>
</evidence>
<protein>
    <recommendedName>
        <fullName evidence="3">DNA binding HTH domain-containing protein</fullName>
    </recommendedName>
</protein>
<reference evidence="1 2" key="1">
    <citation type="submission" date="2021-06" db="EMBL/GenBank/DDBJ databases">
        <authorList>
            <person name="Palmer J.M."/>
        </authorList>
    </citation>
    <scope>NUCLEOTIDE SEQUENCE [LARGE SCALE GENOMIC DNA]</scope>
    <source>
        <strain evidence="1 2">XC_2019</strain>
        <tissue evidence="1">Muscle</tissue>
    </source>
</reference>
<accession>A0ABV0RB72</accession>